<proteinExistence type="predicted"/>
<geneLocation type="plasmid" evidence="1">
    <name>pHRC017</name>
</geneLocation>
<keyword evidence="1" id="KW-0614">Plasmid</keyword>
<protein>
    <submittedName>
        <fullName evidence="1">Plasmid partitioning protein</fullName>
    </submittedName>
</protein>
<dbReference type="AlphaFoldDB" id="I2E1Q3"/>
<dbReference type="EMBL" id="JQ665880">
    <property type="protein sequence ID" value="AFJ91421.1"/>
    <property type="molecule type" value="Genomic_DNA"/>
</dbReference>
<evidence type="ECO:0000313" key="1">
    <source>
        <dbReference type="EMBL" id="AFJ91421.1"/>
    </source>
</evidence>
<reference evidence="1" key="1">
    <citation type="journal article" date="2012" name="Mol. Plant Microbe Interact.">
        <title>Rhizobial plasmids that cause impaired symbiotic nitrogen fixation and enhanced host invasion.</title>
        <authorList>
            <person name="Crook M.B."/>
            <person name="Lindsay D.P."/>
            <person name="Biggs M.B."/>
            <person name="Bentley J.S."/>
            <person name="Price J.C."/>
            <person name="Clement S.C."/>
            <person name="Clement M.J."/>
            <person name="Long S.R."/>
            <person name="Griffitts J.S."/>
        </authorList>
    </citation>
    <scope>NUCLEOTIDE SEQUENCE</scope>
    <source>
        <strain evidence="1">C017</strain>
        <plasmid evidence="1">pHRC017</plasmid>
    </source>
</reference>
<organism evidence="1">
    <name type="scientific">Rhizobium meliloti</name>
    <name type="common">Ensifer meliloti</name>
    <name type="synonym">Sinorhizobium meliloti</name>
    <dbReference type="NCBI Taxonomy" id="382"/>
    <lineage>
        <taxon>Bacteria</taxon>
        <taxon>Pseudomonadati</taxon>
        <taxon>Pseudomonadota</taxon>
        <taxon>Alphaproteobacteria</taxon>
        <taxon>Hyphomicrobiales</taxon>
        <taxon>Rhizobiaceae</taxon>
        <taxon>Sinorhizobium/Ensifer group</taxon>
        <taxon>Sinorhizobium</taxon>
    </lineage>
</organism>
<dbReference type="RefSeq" id="WP_015061355.1">
    <property type="nucleotide sequence ID" value="NC_019313.1"/>
</dbReference>
<gene>
    <name evidence="1" type="primary">parB2</name>
    <name evidence="1" type="ORF">pHRC017_0298</name>
</gene>
<accession>I2E1Q3</accession>
<name>I2E1Q3_RHIML</name>
<sequence length="41" mass="4370">MRLVIAAGFEEIEILVAGSTDENGAVCPMVENDLREPLGPL</sequence>